<dbReference type="GO" id="GO:0008375">
    <property type="term" value="F:acetylglucosaminyltransferase activity"/>
    <property type="evidence" value="ECO:0007669"/>
    <property type="project" value="TreeGrafter"/>
</dbReference>
<proteinExistence type="predicted"/>
<evidence type="ECO:0000313" key="7">
    <source>
        <dbReference type="Proteomes" id="UP000230750"/>
    </source>
</evidence>
<dbReference type="InterPro" id="IPR057279">
    <property type="entry name" value="MGAT4"/>
</dbReference>
<dbReference type="Pfam" id="PF23524">
    <property type="entry name" value="MGAT4A_C"/>
    <property type="match status" value="1"/>
</dbReference>
<protein>
    <recommendedName>
        <fullName evidence="8">Alpha-1,3-mannosyl-glycoprotein 4-beta-N-acetylglucosaminyltransferase B</fullName>
    </recommendedName>
</protein>
<evidence type="ECO:0008006" key="8">
    <source>
        <dbReference type="Google" id="ProtNLM"/>
    </source>
</evidence>
<keyword evidence="2" id="KW-0328">Glycosyltransferase</keyword>
<dbReference type="GO" id="GO:0005793">
    <property type="term" value="C:endoplasmic reticulum-Golgi intermediate compartment"/>
    <property type="evidence" value="ECO:0007669"/>
    <property type="project" value="TreeGrafter"/>
</dbReference>
<evidence type="ECO:0000313" key="6">
    <source>
        <dbReference type="EMBL" id="PIK47568.1"/>
    </source>
</evidence>
<feature type="domain" description="MGAT4 A/B/C C-terminal" evidence="5">
    <location>
        <begin position="380"/>
        <end position="512"/>
    </location>
</feature>
<evidence type="ECO:0000256" key="1">
    <source>
        <dbReference type="ARBA" id="ARBA00004922"/>
    </source>
</evidence>
<gene>
    <name evidence="6" type="ORF">BSL78_15555</name>
</gene>
<dbReference type="GO" id="GO:0005783">
    <property type="term" value="C:endoplasmic reticulum"/>
    <property type="evidence" value="ECO:0007669"/>
    <property type="project" value="TreeGrafter"/>
</dbReference>
<feature type="domain" description="MGAT4 conserved region" evidence="4">
    <location>
        <begin position="92"/>
        <end position="366"/>
    </location>
</feature>
<sequence>MSLSPSRIDNESIDGSWQDRMQELQKRLENTERLNDVRAVEVHHLQGKVREMEKTARNISFSQRRTMQKDTGPSHGGGHYDPVNTNSSIGLPSAIHYLPHLKAHPQGLKPALHVSQGVSGVSVVLGVPTIKRIVESYLMETLQSIIQSLSSEEKLDTLVVVFIAETDLEYVKGEADRIQKHFAAEVESGLIDIISPPVYYYPDLDNIPETFGDTQERVKWRTKQNLDFAFLMMYCSSRGTYYVQLEDDIIAVPNFVNTMVAFASQQNRNPWLLLEFSQLGFIGKLFKCADLNLVADFFLMFHKAKPIDWLLDHILFVLVCNPEKDAKHCSKEKARHRIRYKPSLFQHVGLHSSLKGKIQKLKDRDFKKGIHIPQHNNPEADVSTTLQQYQKHSLVKAYKGQDIFWGTNPNVGDVLRFKFEPAVDISEYRFISGSSEIPGDKLFNTSVEVLPVGGVKNVGLERSKITADGFLVIGEFIKDGSAFGEVPASVGALHEFRLQIYSNLENWVILSEVSKGKVHCCHLYLNRLVRRLWLLSKLSCIWIGCN</sequence>
<dbReference type="OrthoDB" id="2016523at2759"/>
<dbReference type="EMBL" id="MRZV01000573">
    <property type="protein sequence ID" value="PIK47568.1"/>
    <property type="molecule type" value="Genomic_DNA"/>
</dbReference>
<comment type="caution">
    <text evidence="6">The sequence shown here is derived from an EMBL/GenBank/DDBJ whole genome shotgun (WGS) entry which is preliminary data.</text>
</comment>
<comment type="pathway">
    <text evidence="1">Protein modification; protein glycosylation.</text>
</comment>
<keyword evidence="7" id="KW-1185">Reference proteome</keyword>
<evidence type="ECO:0000259" key="4">
    <source>
        <dbReference type="Pfam" id="PF04666"/>
    </source>
</evidence>
<dbReference type="PANTHER" id="PTHR12062:SF9">
    <property type="entry name" value="ALPHA-1,3-MANNOSYL-GLYCOPROTEIN 4-BETA-N-ACETYLGLUCOSAMINYLTRANSFERASE A, ISOFORM A"/>
    <property type="match status" value="1"/>
</dbReference>
<dbReference type="STRING" id="307972.A0A2G8KHV1"/>
<dbReference type="Proteomes" id="UP000230750">
    <property type="component" value="Unassembled WGS sequence"/>
</dbReference>
<dbReference type="Pfam" id="PF04666">
    <property type="entry name" value="MGAT4_cons"/>
    <property type="match status" value="1"/>
</dbReference>
<dbReference type="PANTHER" id="PTHR12062">
    <property type="entry name" value="N-ACETYLGLUCOSAMINYLTRANSFERASE VI"/>
    <property type="match status" value="1"/>
</dbReference>
<dbReference type="InterPro" id="IPR006759">
    <property type="entry name" value="Glyco_transf_54"/>
</dbReference>
<keyword evidence="3" id="KW-0808">Transferase</keyword>
<reference evidence="6 7" key="1">
    <citation type="journal article" date="2017" name="PLoS Biol.">
        <title>The sea cucumber genome provides insights into morphological evolution and visceral regeneration.</title>
        <authorList>
            <person name="Zhang X."/>
            <person name="Sun L."/>
            <person name="Yuan J."/>
            <person name="Sun Y."/>
            <person name="Gao Y."/>
            <person name="Zhang L."/>
            <person name="Li S."/>
            <person name="Dai H."/>
            <person name="Hamel J.F."/>
            <person name="Liu C."/>
            <person name="Yu Y."/>
            <person name="Liu S."/>
            <person name="Lin W."/>
            <person name="Guo K."/>
            <person name="Jin S."/>
            <person name="Xu P."/>
            <person name="Storey K.B."/>
            <person name="Huan P."/>
            <person name="Zhang T."/>
            <person name="Zhou Y."/>
            <person name="Zhang J."/>
            <person name="Lin C."/>
            <person name="Li X."/>
            <person name="Xing L."/>
            <person name="Huo D."/>
            <person name="Sun M."/>
            <person name="Wang L."/>
            <person name="Mercier A."/>
            <person name="Li F."/>
            <person name="Yang H."/>
            <person name="Xiang J."/>
        </authorList>
    </citation>
    <scope>NUCLEOTIDE SEQUENCE [LARGE SCALE GENOMIC DNA]</scope>
    <source>
        <strain evidence="6">Shaxun</strain>
        <tissue evidence="6">Muscle</tissue>
    </source>
</reference>
<dbReference type="GO" id="GO:0005795">
    <property type="term" value="C:Golgi stack"/>
    <property type="evidence" value="ECO:0007669"/>
    <property type="project" value="TreeGrafter"/>
</dbReference>
<evidence type="ECO:0000256" key="3">
    <source>
        <dbReference type="ARBA" id="ARBA00022679"/>
    </source>
</evidence>
<evidence type="ECO:0000259" key="5">
    <source>
        <dbReference type="Pfam" id="PF23524"/>
    </source>
</evidence>
<dbReference type="GO" id="GO:0006487">
    <property type="term" value="P:protein N-linked glycosylation"/>
    <property type="evidence" value="ECO:0007669"/>
    <property type="project" value="TreeGrafter"/>
</dbReference>
<dbReference type="InterPro" id="IPR056576">
    <property type="entry name" value="MGAT4_A/B/C_C"/>
</dbReference>
<name>A0A2G8KHV1_STIJA</name>
<evidence type="ECO:0000256" key="2">
    <source>
        <dbReference type="ARBA" id="ARBA00022676"/>
    </source>
</evidence>
<dbReference type="AlphaFoldDB" id="A0A2G8KHV1"/>
<accession>A0A2G8KHV1</accession>
<organism evidence="6 7">
    <name type="scientific">Stichopus japonicus</name>
    <name type="common">Sea cucumber</name>
    <dbReference type="NCBI Taxonomy" id="307972"/>
    <lineage>
        <taxon>Eukaryota</taxon>
        <taxon>Metazoa</taxon>
        <taxon>Echinodermata</taxon>
        <taxon>Eleutherozoa</taxon>
        <taxon>Echinozoa</taxon>
        <taxon>Holothuroidea</taxon>
        <taxon>Aspidochirotacea</taxon>
        <taxon>Aspidochirotida</taxon>
        <taxon>Stichopodidae</taxon>
        <taxon>Apostichopus</taxon>
    </lineage>
</organism>